<protein>
    <submittedName>
        <fullName evidence="1">L-rhamnose mutarotase</fullName>
    </submittedName>
</protein>
<reference evidence="1 2" key="1">
    <citation type="submission" date="2020-08" db="EMBL/GenBank/DDBJ databases">
        <title>Genome public.</title>
        <authorList>
            <person name="Liu C."/>
            <person name="Sun Q."/>
        </authorList>
    </citation>
    <scope>NUCLEOTIDE SEQUENCE [LARGE SCALE GENOMIC DNA]</scope>
    <source>
        <strain evidence="1 2">NSJ-35</strain>
    </source>
</reference>
<dbReference type="InterPro" id="IPR008000">
    <property type="entry name" value="Rham/fucose_mutarotase"/>
</dbReference>
<proteinExistence type="predicted"/>
<evidence type="ECO:0000313" key="2">
    <source>
        <dbReference type="Proteomes" id="UP000606889"/>
    </source>
</evidence>
<keyword evidence="2" id="KW-1185">Reference proteome</keyword>
<dbReference type="InterPro" id="IPR011008">
    <property type="entry name" value="Dimeric_a/b-barrel"/>
</dbReference>
<organism evidence="1 2">
    <name type="scientific">Christensenella tenuis</name>
    <dbReference type="NCBI Taxonomy" id="2763033"/>
    <lineage>
        <taxon>Bacteria</taxon>
        <taxon>Bacillati</taxon>
        <taxon>Bacillota</taxon>
        <taxon>Clostridia</taxon>
        <taxon>Christensenellales</taxon>
        <taxon>Christensenellaceae</taxon>
        <taxon>Christensenella</taxon>
    </lineage>
</organism>
<dbReference type="RefSeq" id="WP_186857024.1">
    <property type="nucleotide sequence ID" value="NZ_JACOON010000002.1"/>
</dbReference>
<comment type="caution">
    <text evidence="1">The sequence shown here is derived from an EMBL/GenBank/DDBJ whole genome shotgun (WGS) entry which is preliminary data.</text>
</comment>
<evidence type="ECO:0000313" key="1">
    <source>
        <dbReference type="EMBL" id="MBC5647496.1"/>
    </source>
</evidence>
<dbReference type="PANTHER" id="PTHR34389:SF2">
    <property type="entry name" value="L-RHAMNOSE MUTAROTASE"/>
    <property type="match status" value="1"/>
</dbReference>
<name>A0ABR7EDS7_9FIRM</name>
<gene>
    <name evidence="1" type="ORF">H8S18_04035</name>
</gene>
<dbReference type="SUPFAM" id="SSF54909">
    <property type="entry name" value="Dimeric alpha+beta barrel"/>
    <property type="match status" value="1"/>
</dbReference>
<dbReference type="Proteomes" id="UP000606889">
    <property type="component" value="Unassembled WGS sequence"/>
</dbReference>
<accession>A0ABR7EDS7</accession>
<dbReference type="EMBL" id="JACOON010000002">
    <property type="protein sequence ID" value="MBC5647496.1"/>
    <property type="molecule type" value="Genomic_DNA"/>
</dbReference>
<sequence length="107" mass="12985">MKRYGQVLRVRPEKEAYYKELHANPWPGVLEMIRKCNIRNYSIYLRDGYLYSYYEYVGDNYEKDMEKMAADPETQRWWAECNPCQQPVDSAKDGELWVEMEEVFHLD</sequence>
<dbReference type="Pfam" id="PF05336">
    <property type="entry name" value="rhaM"/>
    <property type="match status" value="1"/>
</dbReference>
<dbReference type="PANTHER" id="PTHR34389">
    <property type="entry name" value="L-RHAMNOSE MUTAROTASE"/>
    <property type="match status" value="1"/>
</dbReference>
<dbReference type="Gene3D" id="3.30.70.100">
    <property type="match status" value="1"/>
</dbReference>